<feature type="region of interest" description="Disordered" evidence="3">
    <location>
        <begin position="1"/>
        <end position="51"/>
    </location>
</feature>
<evidence type="ECO:0000256" key="1">
    <source>
        <dbReference type="ARBA" id="ARBA00022737"/>
    </source>
</evidence>
<dbReference type="InterPro" id="IPR018337">
    <property type="entry name" value="Cell_wall/Cho-bd_repeat"/>
</dbReference>
<dbReference type="Proteomes" id="UP000429958">
    <property type="component" value="Unassembled WGS sequence"/>
</dbReference>
<dbReference type="Gene3D" id="2.10.270.20">
    <property type="match status" value="1"/>
</dbReference>
<evidence type="ECO:0000256" key="2">
    <source>
        <dbReference type="PROSITE-ProRule" id="PRU00591"/>
    </source>
</evidence>
<keyword evidence="1" id="KW-0677">Repeat</keyword>
<reference evidence="4 5" key="1">
    <citation type="submission" date="2019-08" db="EMBL/GenBank/DDBJ databases">
        <title>In-depth cultivation of the pig gut microbiome towards novel bacterial diversity and tailored functional studies.</title>
        <authorList>
            <person name="Wylensek D."/>
            <person name="Hitch T.C.A."/>
            <person name="Clavel T."/>
        </authorList>
    </citation>
    <scope>NUCLEOTIDE SEQUENCE [LARGE SCALE GENOMIC DNA]</scope>
    <source>
        <strain evidence="4 5">WCA-389-WT-23D1</strain>
    </source>
</reference>
<accession>A0A7X2NKI4</accession>
<feature type="compositionally biased region" description="Low complexity" evidence="3">
    <location>
        <begin position="1"/>
        <end position="14"/>
    </location>
</feature>
<sequence>MEAGAAWAAEQSAGFQPGASGVESNKPQRDQRDFPSCTQSFGTQASCNPGWHQSSSGWYWQERDGSLHHGWLTDGGRTYYMDDNGLMVTGWREIDGDWYYFHQDGAMNLGELNLDTGCYQFTSDGALASAFWVPNTGGGAYDAGCYDETAQGLLDRLNEEKKEQYFDAHPDDEDEYDGDMHRPYDRYAGFTMNMDLNKLAACRLDGAIQQGYTANLIPGEGDLKEYLSGINSIYRNRTLLELYVRACEDESEAFDKIMDKAGRRSASKSNRAYSLEYYRQLGMAHRELEGKHYFMVILMR</sequence>
<protein>
    <submittedName>
        <fullName evidence="4">Uncharacterized protein</fullName>
    </submittedName>
</protein>
<feature type="compositionally biased region" description="Polar residues" evidence="3">
    <location>
        <begin position="36"/>
        <end position="51"/>
    </location>
</feature>
<dbReference type="Pfam" id="PF19127">
    <property type="entry name" value="Choline_bind_3"/>
    <property type="match status" value="1"/>
</dbReference>
<dbReference type="EMBL" id="VUMD01000005">
    <property type="protein sequence ID" value="MSS36365.1"/>
    <property type="molecule type" value="Genomic_DNA"/>
</dbReference>
<dbReference type="PROSITE" id="PS51170">
    <property type="entry name" value="CW"/>
    <property type="match status" value="1"/>
</dbReference>
<name>A0A7X2NKI4_9CLOT</name>
<keyword evidence="5" id="KW-1185">Reference proteome</keyword>
<gene>
    <name evidence="4" type="ORF">FYJ39_07235</name>
</gene>
<proteinExistence type="predicted"/>
<evidence type="ECO:0000256" key="3">
    <source>
        <dbReference type="SAM" id="MobiDB-lite"/>
    </source>
</evidence>
<comment type="caution">
    <text evidence="4">The sequence shown here is derived from an EMBL/GenBank/DDBJ whole genome shotgun (WGS) entry which is preliminary data.</text>
</comment>
<evidence type="ECO:0000313" key="4">
    <source>
        <dbReference type="EMBL" id="MSS36365.1"/>
    </source>
</evidence>
<dbReference type="SUPFAM" id="SSF69360">
    <property type="entry name" value="Cell wall binding repeat"/>
    <property type="match status" value="1"/>
</dbReference>
<dbReference type="AlphaFoldDB" id="A0A7X2NKI4"/>
<feature type="repeat" description="Cell wall-binding" evidence="2">
    <location>
        <begin position="88"/>
        <end position="107"/>
    </location>
</feature>
<evidence type="ECO:0000313" key="5">
    <source>
        <dbReference type="Proteomes" id="UP000429958"/>
    </source>
</evidence>
<organism evidence="4 5">
    <name type="scientific">Clostridium porci</name>
    <dbReference type="NCBI Taxonomy" id="2605778"/>
    <lineage>
        <taxon>Bacteria</taxon>
        <taxon>Bacillati</taxon>
        <taxon>Bacillota</taxon>
        <taxon>Clostridia</taxon>
        <taxon>Eubacteriales</taxon>
        <taxon>Clostridiaceae</taxon>
        <taxon>Clostridium</taxon>
    </lineage>
</organism>